<dbReference type="EMBL" id="JAENHL010000007">
    <property type="protein sequence ID" value="MBK1867189.1"/>
    <property type="molecule type" value="Genomic_DNA"/>
</dbReference>
<evidence type="ECO:0000313" key="2">
    <source>
        <dbReference type="Proteomes" id="UP000616151"/>
    </source>
</evidence>
<evidence type="ECO:0000313" key="1">
    <source>
        <dbReference type="EMBL" id="MBK1867189.1"/>
    </source>
</evidence>
<proteinExistence type="predicted"/>
<comment type="caution">
    <text evidence="1">The sequence shown here is derived from an EMBL/GenBank/DDBJ whole genome shotgun (WGS) entry which is preliminary data.</text>
</comment>
<dbReference type="Proteomes" id="UP000616151">
    <property type="component" value="Unassembled WGS sequence"/>
</dbReference>
<name>A0ACC5R3G8_9HYPH</name>
<sequence>MASEAGDRLAHLNRIFLRHRRTLWLSALRIVRDRQIAEDLAQETYIRALKASERATIEHVEAFLHRTVRNLALDHMRRLKTRDRYETSHVADGQVLEVPADTPSIETTLIERERLRLFEEALQSLPDRARRAWALSQVSGWPYAKIAKHLGVSRNTVYNDVKLVMGHCADVLARLDRG</sequence>
<protein>
    <submittedName>
        <fullName evidence="1">RNA polymerase sigma factor</fullName>
    </submittedName>
</protein>
<accession>A0ACC5R3G8</accession>
<gene>
    <name evidence="1" type="ORF">JHL16_12605</name>
</gene>
<organism evidence="1 2">
    <name type="scientific">Taklimakanibacter albus</name>
    <dbReference type="NCBI Taxonomy" id="2800327"/>
    <lineage>
        <taxon>Bacteria</taxon>
        <taxon>Pseudomonadati</taxon>
        <taxon>Pseudomonadota</taxon>
        <taxon>Alphaproteobacteria</taxon>
        <taxon>Hyphomicrobiales</taxon>
        <taxon>Aestuariivirgaceae</taxon>
        <taxon>Taklimakanibacter</taxon>
    </lineage>
</organism>
<keyword evidence="2" id="KW-1185">Reference proteome</keyword>
<reference evidence="1" key="1">
    <citation type="submission" date="2021-01" db="EMBL/GenBank/DDBJ databases">
        <authorList>
            <person name="Sun Q."/>
        </authorList>
    </citation>
    <scope>NUCLEOTIDE SEQUENCE</scope>
    <source>
        <strain evidence="1">YIM B02566</strain>
    </source>
</reference>